<dbReference type="Gene3D" id="2.60.40.790">
    <property type="match status" value="1"/>
</dbReference>
<dbReference type="Pfam" id="PF00011">
    <property type="entry name" value="HSP20"/>
    <property type="match status" value="1"/>
</dbReference>
<dbReference type="InterPro" id="IPR002068">
    <property type="entry name" value="A-crystallin/Hsp20_dom"/>
</dbReference>
<sequence>MALIPRVLGSRAFQSCVSRNGICSLFRPQQGRNGINLAFRRVAGAQAKPIRRFASSIESSLTRPIFGSLFDPFEGLPRSLFDQAFPSFDRDVGAIANTRVDWVETPESHVFKADLPGMKKDEIKIQVSDDGILSISGERTKEQIDENDSYRREERSYGRFYRQFRLPPNTKPDEITAKVENGVLCINVPKTEESKKQEQVRTVEIEG</sequence>
<dbReference type="EMBL" id="JBJQOH010000007">
    <property type="protein sequence ID" value="KAL3680379.1"/>
    <property type="molecule type" value="Genomic_DNA"/>
</dbReference>
<dbReference type="InterPro" id="IPR008978">
    <property type="entry name" value="HSP20-like_chaperone"/>
</dbReference>
<comment type="caution">
    <text evidence="5">The sequence shown here is derived from an EMBL/GenBank/DDBJ whole genome shotgun (WGS) entry which is preliminary data.</text>
</comment>
<keyword evidence="6" id="KW-1185">Reference proteome</keyword>
<dbReference type="CDD" id="cd06472">
    <property type="entry name" value="ACD_ScHsp26_like"/>
    <property type="match status" value="1"/>
</dbReference>
<keyword evidence="1" id="KW-0346">Stress response</keyword>
<dbReference type="AlphaFoldDB" id="A0ABD3GRJ2"/>
<dbReference type="SUPFAM" id="SSF49764">
    <property type="entry name" value="HSP20-like chaperones"/>
    <property type="match status" value="1"/>
</dbReference>
<evidence type="ECO:0000256" key="1">
    <source>
        <dbReference type="ARBA" id="ARBA00023016"/>
    </source>
</evidence>
<evidence type="ECO:0000256" key="3">
    <source>
        <dbReference type="RuleBase" id="RU003616"/>
    </source>
</evidence>
<reference evidence="5 6" key="1">
    <citation type="submission" date="2024-09" db="EMBL/GenBank/DDBJ databases">
        <title>Chromosome-scale assembly of Riccia sorocarpa.</title>
        <authorList>
            <person name="Paukszto L."/>
        </authorList>
    </citation>
    <scope>NUCLEOTIDE SEQUENCE [LARGE SCALE GENOMIC DNA]</scope>
    <source>
        <strain evidence="5">LP-2024</strain>
        <tissue evidence="5">Aerial parts of the thallus</tissue>
    </source>
</reference>
<accession>A0ABD3GRJ2</accession>
<evidence type="ECO:0000259" key="4">
    <source>
        <dbReference type="PROSITE" id="PS01031"/>
    </source>
</evidence>
<gene>
    <name evidence="5" type="ORF">R1sor_023335</name>
</gene>
<dbReference type="Proteomes" id="UP001633002">
    <property type="component" value="Unassembled WGS sequence"/>
</dbReference>
<organism evidence="5 6">
    <name type="scientific">Riccia sorocarpa</name>
    <dbReference type="NCBI Taxonomy" id="122646"/>
    <lineage>
        <taxon>Eukaryota</taxon>
        <taxon>Viridiplantae</taxon>
        <taxon>Streptophyta</taxon>
        <taxon>Embryophyta</taxon>
        <taxon>Marchantiophyta</taxon>
        <taxon>Marchantiopsida</taxon>
        <taxon>Marchantiidae</taxon>
        <taxon>Marchantiales</taxon>
        <taxon>Ricciaceae</taxon>
        <taxon>Riccia</taxon>
    </lineage>
</organism>
<dbReference type="PROSITE" id="PS01031">
    <property type="entry name" value="SHSP"/>
    <property type="match status" value="1"/>
</dbReference>
<dbReference type="PANTHER" id="PTHR11527">
    <property type="entry name" value="HEAT-SHOCK PROTEIN 20 FAMILY MEMBER"/>
    <property type="match status" value="1"/>
</dbReference>
<evidence type="ECO:0000313" key="6">
    <source>
        <dbReference type="Proteomes" id="UP001633002"/>
    </source>
</evidence>
<proteinExistence type="inferred from homology"/>
<feature type="domain" description="SHSP" evidence="4">
    <location>
        <begin position="91"/>
        <end position="206"/>
    </location>
</feature>
<evidence type="ECO:0000256" key="2">
    <source>
        <dbReference type="PROSITE-ProRule" id="PRU00285"/>
    </source>
</evidence>
<protein>
    <recommendedName>
        <fullName evidence="4">SHSP domain-containing protein</fullName>
    </recommendedName>
</protein>
<dbReference type="InterPro" id="IPR031107">
    <property type="entry name" value="Small_HSP"/>
</dbReference>
<comment type="similarity">
    <text evidence="2 3">Belongs to the small heat shock protein (HSP20) family.</text>
</comment>
<evidence type="ECO:0000313" key="5">
    <source>
        <dbReference type="EMBL" id="KAL3680379.1"/>
    </source>
</evidence>
<name>A0ABD3GRJ2_9MARC</name>